<sequence length="182" mass="21094">MTSEVTTIWTDFHKELKAFILNKTRNSADRDDILQDVFIKIIRNIDKINQAENVRHYLYGIVRNAINDYFRNRKQTVNDSEIVEKLTEEDTQSLNTTIAECCIKPLINKLPENYRDALLLTEFQDISQKDLAEKLNISYSGAKSRVQRGKEKLKELILDCCAYQSDKYGNLMDTEDENCGCA</sequence>
<dbReference type="GO" id="GO:0016987">
    <property type="term" value="F:sigma factor activity"/>
    <property type="evidence" value="ECO:0007669"/>
    <property type="project" value="UniProtKB-KW"/>
</dbReference>
<dbReference type="InterPro" id="IPR007627">
    <property type="entry name" value="RNA_pol_sigma70_r2"/>
</dbReference>
<dbReference type="GO" id="GO:0003677">
    <property type="term" value="F:DNA binding"/>
    <property type="evidence" value="ECO:0007669"/>
    <property type="project" value="InterPro"/>
</dbReference>
<dbReference type="Pfam" id="PF08281">
    <property type="entry name" value="Sigma70_r4_2"/>
    <property type="match status" value="1"/>
</dbReference>
<comment type="similarity">
    <text evidence="1">Belongs to the sigma-70 factor family. ECF subfamily.</text>
</comment>
<dbReference type="PANTHER" id="PTHR43133:SF62">
    <property type="entry name" value="RNA POLYMERASE SIGMA FACTOR SIGZ"/>
    <property type="match status" value="1"/>
</dbReference>
<dbReference type="AlphaFoldDB" id="A0A935C7W1"/>
<accession>A0A935C7W1</accession>
<dbReference type="GO" id="GO:0006352">
    <property type="term" value="P:DNA-templated transcription initiation"/>
    <property type="evidence" value="ECO:0007669"/>
    <property type="project" value="InterPro"/>
</dbReference>
<evidence type="ECO:0000256" key="1">
    <source>
        <dbReference type="ARBA" id="ARBA00010641"/>
    </source>
</evidence>
<dbReference type="Gene3D" id="1.10.1740.10">
    <property type="match status" value="1"/>
</dbReference>
<dbReference type="EMBL" id="JAEQBW010000003">
    <property type="protein sequence ID" value="MBK6265256.1"/>
    <property type="molecule type" value="Genomic_DNA"/>
</dbReference>
<evidence type="ECO:0000256" key="3">
    <source>
        <dbReference type="ARBA" id="ARBA00023082"/>
    </source>
</evidence>
<dbReference type="NCBIfam" id="TIGR02959">
    <property type="entry name" value="SigZ"/>
    <property type="match status" value="1"/>
</dbReference>
<dbReference type="InterPro" id="IPR013249">
    <property type="entry name" value="RNA_pol_sigma70_r4_t2"/>
</dbReference>
<evidence type="ECO:0000256" key="4">
    <source>
        <dbReference type="ARBA" id="ARBA00023163"/>
    </source>
</evidence>
<dbReference type="NCBIfam" id="TIGR02937">
    <property type="entry name" value="sigma70-ECF"/>
    <property type="match status" value="1"/>
</dbReference>
<dbReference type="Proteomes" id="UP000611723">
    <property type="component" value="Unassembled WGS sequence"/>
</dbReference>
<dbReference type="PANTHER" id="PTHR43133">
    <property type="entry name" value="RNA POLYMERASE ECF-TYPE SIGMA FACTO"/>
    <property type="match status" value="1"/>
</dbReference>
<evidence type="ECO:0000313" key="9">
    <source>
        <dbReference type="Proteomes" id="UP000611723"/>
    </source>
</evidence>
<evidence type="ECO:0000259" key="6">
    <source>
        <dbReference type="Pfam" id="PF04542"/>
    </source>
</evidence>
<reference evidence="8" key="1">
    <citation type="submission" date="2021-01" db="EMBL/GenBank/DDBJ databases">
        <title>Marivirga aurantiaca sp. nov., isolated from intertidal surface sediments.</title>
        <authorList>
            <person name="Zhang M."/>
        </authorList>
    </citation>
    <scope>NUCLEOTIDE SEQUENCE</scope>
    <source>
        <strain evidence="8">S37H4</strain>
    </source>
</reference>
<dbReference type="InterPro" id="IPR013324">
    <property type="entry name" value="RNA_pol_sigma_r3/r4-like"/>
</dbReference>
<dbReference type="InterPro" id="IPR013325">
    <property type="entry name" value="RNA_pol_sigma_r2"/>
</dbReference>
<dbReference type="InterPro" id="IPR036388">
    <property type="entry name" value="WH-like_DNA-bd_sf"/>
</dbReference>
<evidence type="ECO:0000256" key="2">
    <source>
        <dbReference type="ARBA" id="ARBA00023015"/>
    </source>
</evidence>
<evidence type="ECO:0000313" key="8">
    <source>
        <dbReference type="EMBL" id="MBK6265256.1"/>
    </source>
</evidence>
<dbReference type="Pfam" id="PF04542">
    <property type="entry name" value="Sigma70_r2"/>
    <property type="match status" value="1"/>
</dbReference>
<keyword evidence="2" id="KW-0805">Transcription regulation</keyword>
<dbReference type="SUPFAM" id="SSF88946">
    <property type="entry name" value="Sigma2 domain of RNA polymerase sigma factors"/>
    <property type="match status" value="1"/>
</dbReference>
<gene>
    <name evidence="8" type="primary">sigZ</name>
    <name evidence="8" type="ORF">JKA74_09410</name>
</gene>
<dbReference type="InterPro" id="IPR014304">
    <property type="entry name" value="RNA_pol_sigma-Z"/>
</dbReference>
<dbReference type="InterPro" id="IPR014284">
    <property type="entry name" value="RNA_pol_sigma-70_dom"/>
</dbReference>
<comment type="caution">
    <text evidence="8">The sequence shown here is derived from an EMBL/GenBank/DDBJ whole genome shotgun (WGS) entry which is preliminary data.</text>
</comment>
<evidence type="ECO:0000256" key="5">
    <source>
        <dbReference type="NCBIfam" id="TIGR02959"/>
    </source>
</evidence>
<keyword evidence="3" id="KW-0731">Sigma factor</keyword>
<dbReference type="SUPFAM" id="SSF88659">
    <property type="entry name" value="Sigma3 and sigma4 domains of RNA polymerase sigma factors"/>
    <property type="match status" value="1"/>
</dbReference>
<organism evidence="8 9">
    <name type="scientific">Marivirga aurantiaca</name>
    <dbReference type="NCBI Taxonomy" id="2802615"/>
    <lineage>
        <taxon>Bacteria</taxon>
        <taxon>Pseudomonadati</taxon>
        <taxon>Bacteroidota</taxon>
        <taxon>Cytophagia</taxon>
        <taxon>Cytophagales</taxon>
        <taxon>Marivirgaceae</taxon>
        <taxon>Marivirga</taxon>
    </lineage>
</organism>
<evidence type="ECO:0000259" key="7">
    <source>
        <dbReference type="Pfam" id="PF08281"/>
    </source>
</evidence>
<proteinExistence type="inferred from homology"/>
<keyword evidence="4" id="KW-0804">Transcription</keyword>
<name>A0A935C7W1_9BACT</name>
<keyword evidence="9" id="KW-1185">Reference proteome</keyword>
<dbReference type="Gene3D" id="1.10.10.10">
    <property type="entry name" value="Winged helix-like DNA-binding domain superfamily/Winged helix DNA-binding domain"/>
    <property type="match status" value="1"/>
</dbReference>
<dbReference type="InterPro" id="IPR039425">
    <property type="entry name" value="RNA_pol_sigma-70-like"/>
</dbReference>
<feature type="domain" description="RNA polymerase sigma-70 region 2" evidence="6">
    <location>
        <begin position="11"/>
        <end position="74"/>
    </location>
</feature>
<dbReference type="RefSeq" id="WP_201430930.1">
    <property type="nucleotide sequence ID" value="NZ_JAEQBW010000003.1"/>
</dbReference>
<feature type="domain" description="RNA polymerase sigma factor 70 region 4 type 2" evidence="7">
    <location>
        <begin position="106"/>
        <end position="153"/>
    </location>
</feature>
<protein>
    <recommendedName>
        <fullName evidence="5">RNA polymerase sigma factor SigZ</fullName>
    </recommendedName>
</protein>
<dbReference type="CDD" id="cd06171">
    <property type="entry name" value="Sigma70_r4"/>
    <property type="match status" value="1"/>
</dbReference>